<dbReference type="CDD" id="cd16914">
    <property type="entry name" value="EcfT"/>
    <property type="match status" value="1"/>
</dbReference>
<dbReference type="EMBL" id="QUSM01000008">
    <property type="protein sequence ID" value="RGD73045.1"/>
    <property type="molecule type" value="Genomic_DNA"/>
</dbReference>
<dbReference type="PANTHER" id="PTHR34857:SF2">
    <property type="entry name" value="SLL0384 PROTEIN"/>
    <property type="match status" value="1"/>
</dbReference>
<keyword evidence="2" id="KW-1003">Cell membrane</keyword>
<evidence type="ECO:0000313" key="8">
    <source>
        <dbReference type="Proteomes" id="UP000261212"/>
    </source>
</evidence>
<dbReference type="Proteomes" id="UP000261212">
    <property type="component" value="Unassembled WGS sequence"/>
</dbReference>
<dbReference type="InterPro" id="IPR003339">
    <property type="entry name" value="ABC/ECF_trnsptr_transmembrane"/>
</dbReference>
<sequence>MLNDITIGQYYPTGSIIHRLDPRVKIFVTFLYMILLFMVKSFIGFLGMFLLLVIPVVLSKVPVSYLLKGLKGLIIIILFTVCLNMFMTPGTVLYKIGFLKITDNGLRNAVLMAVRLILLVTGTSLLTLVTSPISLTDGMERLMKKVPLVKNYAHELAMMMSIALRFIPTLMEETTRIINAQKSRGADFESGNIISRAKAFIPVLIPLFLSAFQRAEDLALAMEARCYRGGENRTRMKELKYSKADSYAYMYGALMLIFTIATNILHSKGIL</sequence>
<proteinExistence type="predicted"/>
<gene>
    <name evidence="7" type="ORF">DW687_11325</name>
</gene>
<keyword evidence="4 6" id="KW-1133">Transmembrane helix</keyword>
<organism evidence="7 8">
    <name type="scientific">Anaerofustis stercorihominis</name>
    <dbReference type="NCBI Taxonomy" id="214853"/>
    <lineage>
        <taxon>Bacteria</taxon>
        <taxon>Bacillati</taxon>
        <taxon>Bacillota</taxon>
        <taxon>Clostridia</taxon>
        <taxon>Eubacteriales</taxon>
        <taxon>Eubacteriaceae</taxon>
        <taxon>Anaerofustis</taxon>
    </lineage>
</organism>
<protein>
    <submittedName>
        <fullName evidence="7">Energy-coupling factor transporter transmembrane protein EcfT</fullName>
    </submittedName>
</protein>
<feature type="transmembrane region" description="Helical" evidence="6">
    <location>
        <begin position="26"/>
        <end position="54"/>
    </location>
</feature>
<feature type="transmembrane region" description="Helical" evidence="6">
    <location>
        <begin position="246"/>
        <end position="265"/>
    </location>
</feature>
<dbReference type="GO" id="GO:0005886">
    <property type="term" value="C:plasma membrane"/>
    <property type="evidence" value="ECO:0007669"/>
    <property type="project" value="UniProtKB-ARBA"/>
</dbReference>
<feature type="transmembrane region" description="Helical" evidence="6">
    <location>
        <begin position="109"/>
        <end position="133"/>
    </location>
</feature>
<evidence type="ECO:0000313" key="7">
    <source>
        <dbReference type="EMBL" id="RGD73045.1"/>
    </source>
</evidence>
<reference evidence="7 8" key="1">
    <citation type="submission" date="2018-08" db="EMBL/GenBank/DDBJ databases">
        <title>A genome reference for cultivated species of the human gut microbiota.</title>
        <authorList>
            <person name="Zou Y."/>
            <person name="Xue W."/>
            <person name="Luo G."/>
        </authorList>
    </citation>
    <scope>NUCLEOTIDE SEQUENCE [LARGE SCALE GENOMIC DNA]</scope>
    <source>
        <strain evidence="7 8">AM25-6</strain>
    </source>
</reference>
<comment type="subcellular location">
    <subcellularLocation>
        <location evidence="1">Membrane</location>
        <topology evidence="1">Multi-pass membrane protein</topology>
    </subcellularLocation>
</comment>
<dbReference type="PANTHER" id="PTHR34857">
    <property type="entry name" value="SLL0384 PROTEIN"/>
    <property type="match status" value="1"/>
</dbReference>
<evidence type="ECO:0000256" key="1">
    <source>
        <dbReference type="ARBA" id="ARBA00004141"/>
    </source>
</evidence>
<keyword evidence="3 6" id="KW-0812">Transmembrane</keyword>
<evidence type="ECO:0000256" key="5">
    <source>
        <dbReference type="ARBA" id="ARBA00023136"/>
    </source>
</evidence>
<evidence type="ECO:0000256" key="3">
    <source>
        <dbReference type="ARBA" id="ARBA00022692"/>
    </source>
</evidence>
<evidence type="ECO:0000256" key="2">
    <source>
        <dbReference type="ARBA" id="ARBA00022475"/>
    </source>
</evidence>
<name>A0A3E3DV64_9FIRM</name>
<evidence type="ECO:0000256" key="4">
    <source>
        <dbReference type="ARBA" id="ARBA00022989"/>
    </source>
</evidence>
<comment type="caution">
    <text evidence="7">The sequence shown here is derived from an EMBL/GenBank/DDBJ whole genome shotgun (WGS) entry which is preliminary data.</text>
</comment>
<dbReference type="AlphaFoldDB" id="A0A3E3DV64"/>
<dbReference type="Pfam" id="PF02361">
    <property type="entry name" value="CbiQ"/>
    <property type="match status" value="1"/>
</dbReference>
<dbReference type="InterPro" id="IPR051611">
    <property type="entry name" value="ECF_transporter_component"/>
</dbReference>
<evidence type="ECO:0000256" key="6">
    <source>
        <dbReference type="SAM" id="Phobius"/>
    </source>
</evidence>
<keyword evidence="5 6" id="KW-0472">Membrane</keyword>
<accession>A0A3E3DV64</accession>
<feature type="transmembrane region" description="Helical" evidence="6">
    <location>
        <begin position="74"/>
        <end position="97"/>
    </location>
</feature>
<dbReference type="RefSeq" id="WP_117532797.1">
    <property type="nucleotide sequence ID" value="NZ_CAUFKS010000047.1"/>
</dbReference>